<feature type="compositionally biased region" description="Polar residues" evidence="1">
    <location>
        <begin position="167"/>
        <end position="178"/>
    </location>
</feature>
<dbReference type="InterPro" id="IPR009576">
    <property type="entry name" value="Biofilm_formation_YgiB"/>
</dbReference>
<accession>A0ABZ3BYH4</accession>
<keyword evidence="3" id="KW-1185">Reference proteome</keyword>
<organism evidence="2 3">
    <name type="scientific">Ignatzschineria larvae DSM 13226</name>
    <dbReference type="NCBI Taxonomy" id="1111732"/>
    <lineage>
        <taxon>Bacteria</taxon>
        <taxon>Pseudomonadati</taxon>
        <taxon>Pseudomonadota</taxon>
        <taxon>Gammaproteobacteria</taxon>
        <taxon>Cardiobacteriales</taxon>
        <taxon>Ignatzschineriaceae</taxon>
        <taxon>Ignatzschineria</taxon>
    </lineage>
</organism>
<feature type="compositionally biased region" description="Low complexity" evidence="1">
    <location>
        <begin position="203"/>
        <end position="230"/>
    </location>
</feature>
<evidence type="ECO:0000313" key="3">
    <source>
        <dbReference type="Proteomes" id="UP001449178"/>
    </source>
</evidence>
<dbReference type="Proteomes" id="UP001449178">
    <property type="component" value="Chromosome"/>
</dbReference>
<proteinExistence type="predicted"/>
<reference evidence="2 3" key="1">
    <citation type="submission" date="2024-03" db="EMBL/GenBank/DDBJ databases">
        <title>Complete Genome Sequence and Annotation of Ignatzschineria larvae DSM 13226.</title>
        <authorList>
            <person name="Cantrell E."/>
            <person name="Burcham Z.M."/>
        </authorList>
    </citation>
    <scope>NUCLEOTIDE SEQUENCE [LARGE SCALE GENOMIC DNA]</scope>
    <source>
        <strain evidence="2 3">DSM 13226</strain>
    </source>
</reference>
<feature type="region of interest" description="Disordered" evidence="1">
    <location>
        <begin position="167"/>
        <end position="230"/>
    </location>
</feature>
<dbReference type="RefSeq" id="WP_026879530.1">
    <property type="nucleotide sequence ID" value="NZ_CP150637.1"/>
</dbReference>
<dbReference type="EMBL" id="CP150637">
    <property type="protein sequence ID" value="WZW87584.1"/>
    <property type="molecule type" value="Genomic_DNA"/>
</dbReference>
<name>A0ABZ3BYH4_9GAMM</name>
<evidence type="ECO:0000313" key="2">
    <source>
        <dbReference type="EMBL" id="WZW87584.1"/>
    </source>
</evidence>
<dbReference type="Pfam" id="PF06693">
    <property type="entry name" value="DUF1190"/>
    <property type="match status" value="1"/>
</dbReference>
<sequence length="230" mass="24736">MRKRTTTINLDKFRKKPKSLRLKPLAAIVATAFIVAACNNSDAQTEEVSMYRNVEECVRYNPDDKALCETTFAKAQQEALETAPRFTSREDCVAEFGENNCQIAPVNPENATAQQSSGSIWMPLMAGFLFGRMMSGFGAHKPLYAPQAGAGKGNLYDASGKNFGNVTPGSKVKVNQNDLKPGKPGQTLRRGGFGQMVSKQNMAASSAKSTTNSRSSSASSNSRRSFSSGG</sequence>
<evidence type="ECO:0000256" key="1">
    <source>
        <dbReference type="SAM" id="MobiDB-lite"/>
    </source>
</evidence>
<protein>
    <submittedName>
        <fullName evidence="2">DUF1190 domain-containing protein</fullName>
    </submittedName>
</protein>
<gene>
    <name evidence="2" type="ORF">WMO13_09465</name>
</gene>